<proteinExistence type="inferred from homology"/>
<evidence type="ECO:0000256" key="4">
    <source>
        <dbReference type="ARBA" id="ARBA00022527"/>
    </source>
</evidence>
<feature type="binding site" evidence="15">
    <location>
        <position position="409"/>
    </location>
    <ligand>
        <name>ATP</name>
        <dbReference type="ChEBI" id="CHEBI:30616"/>
    </ligand>
</feature>
<evidence type="ECO:0000259" key="17">
    <source>
        <dbReference type="PROSITE" id="PS50011"/>
    </source>
</evidence>
<comment type="similarity">
    <text evidence="2">Belongs to the PPP phosphatase family. PP-1 subfamily.</text>
</comment>
<comment type="catalytic activity">
    <reaction evidence="14">
        <text>O-phospho-L-threonyl-[protein] + H2O = L-threonyl-[protein] + phosphate</text>
        <dbReference type="Rhea" id="RHEA:47004"/>
        <dbReference type="Rhea" id="RHEA-COMP:11060"/>
        <dbReference type="Rhea" id="RHEA-COMP:11605"/>
        <dbReference type="ChEBI" id="CHEBI:15377"/>
        <dbReference type="ChEBI" id="CHEBI:30013"/>
        <dbReference type="ChEBI" id="CHEBI:43474"/>
        <dbReference type="ChEBI" id="CHEBI:61977"/>
        <dbReference type="EC" id="3.1.3.16"/>
    </reaction>
</comment>
<evidence type="ECO:0000256" key="8">
    <source>
        <dbReference type="ARBA" id="ARBA00022777"/>
    </source>
</evidence>
<evidence type="ECO:0000256" key="14">
    <source>
        <dbReference type="ARBA" id="ARBA00048336"/>
    </source>
</evidence>
<keyword evidence="5" id="KW-0808">Transferase</keyword>
<evidence type="ECO:0000256" key="9">
    <source>
        <dbReference type="ARBA" id="ARBA00022801"/>
    </source>
</evidence>
<keyword evidence="11" id="KW-0904">Protein phosphatase</keyword>
<dbReference type="GO" id="GO:0005737">
    <property type="term" value="C:cytoplasm"/>
    <property type="evidence" value="ECO:0007669"/>
    <property type="project" value="TreeGrafter"/>
</dbReference>
<dbReference type="InterPro" id="IPR050341">
    <property type="entry name" value="PP1_catalytic_subunit"/>
</dbReference>
<feature type="domain" description="Protein kinase" evidence="17">
    <location>
        <begin position="382"/>
        <end position="651"/>
    </location>
</feature>
<dbReference type="InterPro" id="IPR017441">
    <property type="entry name" value="Protein_kinase_ATP_BS"/>
</dbReference>
<keyword evidence="4" id="KW-0723">Serine/threonine-protein kinase</keyword>
<evidence type="ECO:0000256" key="10">
    <source>
        <dbReference type="ARBA" id="ARBA00022840"/>
    </source>
</evidence>
<evidence type="ECO:0000313" key="18">
    <source>
        <dbReference type="EMBL" id="KAJ6850511.1"/>
    </source>
</evidence>
<keyword evidence="6" id="KW-0479">Metal-binding</keyword>
<dbReference type="Gene3D" id="3.60.21.10">
    <property type="match status" value="1"/>
</dbReference>
<dbReference type="Gene3D" id="3.30.200.20">
    <property type="entry name" value="Phosphorylase Kinase, domain 1"/>
    <property type="match status" value="1"/>
</dbReference>
<protein>
    <recommendedName>
        <fullName evidence="3">protein-serine/threonine phosphatase</fullName>
        <ecNumber evidence="3">3.1.3.16</ecNumber>
    </recommendedName>
</protein>
<dbReference type="InterPro" id="IPR004843">
    <property type="entry name" value="Calcineurin-like_PHP"/>
</dbReference>
<reference evidence="18" key="1">
    <citation type="journal article" date="2023" name="GigaByte">
        <title>Genome assembly of the bearded iris, Iris pallida Lam.</title>
        <authorList>
            <person name="Bruccoleri R.E."/>
            <person name="Oakeley E.J."/>
            <person name="Faust A.M.E."/>
            <person name="Altorfer M."/>
            <person name="Dessus-Babus S."/>
            <person name="Burckhardt D."/>
            <person name="Oertli M."/>
            <person name="Naumann U."/>
            <person name="Petersen F."/>
            <person name="Wong J."/>
        </authorList>
    </citation>
    <scope>NUCLEOTIDE SEQUENCE</scope>
    <source>
        <strain evidence="18">GSM-AAB239-AS_SAM_17_03QT</strain>
    </source>
</reference>
<reference evidence="18" key="2">
    <citation type="submission" date="2023-04" db="EMBL/GenBank/DDBJ databases">
        <authorList>
            <person name="Bruccoleri R.E."/>
            <person name="Oakeley E.J."/>
            <person name="Faust A.-M."/>
            <person name="Dessus-Babus S."/>
            <person name="Altorfer M."/>
            <person name="Burckhardt D."/>
            <person name="Oertli M."/>
            <person name="Naumann U."/>
            <person name="Petersen F."/>
            <person name="Wong J."/>
        </authorList>
    </citation>
    <scope>NUCLEOTIDE SEQUENCE</scope>
    <source>
        <strain evidence="18">GSM-AAB239-AS_SAM_17_03QT</strain>
        <tissue evidence="18">Leaf</tissue>
    </source>
</reference>
<dbReference type="InterPro" id="IPR029052">
    <property type="entry name" value="Metallo-depent_PP-like"/>
</dbReference>
<dbReference type="PANTHER" id="PTHR11668:SF300">
    <property type="entry name" value="SERINE_THREONINE-PROTEIN PHOSPHATASE"/>
    <property type="match status" value="1"/>
</dbReference>
<evidence type="ECO:0000313" key="19">
    <source>
        <dbReference type="Proteomes" id="UP001140949"/>
    </source>
</evidence>
<dbReference type="GO" id="GO:0005524">
    <property type="term" value="F:ATP binding"/>
    <property type="evidence" value="ECO:0007669"/>
    <property type="project" value="UniProtKB-UniRule"/>
</dbReference>
<feature type="region of interest" description="Disordered" evidence="16">
    <location>
        <begin position="335"/>
        <end position="359"/>
    </location>
</feature>
<evidence type="ECO:0000256" key="5">
    <source>
        <dbReference type="ARBA" id="ARBA00022679"/>
    </source>
</evidence>
<dbReference type="SUPFAM" id="SSF56112">
    <property type="entry name" value="Protein kinase-like (PK-like)"/>
    <property type="match status" value="1"/>
</dbReference>
<dbReference type="Pfam" id="PF07714">
    <property type="entry name" value="PK_Tyr_Ser-Thr"/>
    <property type="match status" value="1"/>
</dbReference>
<dbReference type="GO" id="GO:0005634">
    <property type="term" value="C:nucleus"/>
    <property type="evidence" value="ECO:0007669"/>
    <property type="project" value="TreeGrafter"/>
</dbReference>
<dbReference type="InterPro" id="IPR006186">
    <property type="entry name" value="Ser/Thr-sp_prot-phosphatase"/>
</dbReference>
<dbReference type="GO" id="GO:0046872">
    <property type="term" value="F:metal ion binding"/>
    <property type="evidence" value="ECO:0007669"/>
    <property type="project" value="UniProtKB-KW"/>
</dbReference>
<dbReference type="InterPro" id="IPR001245">
    <property type="entry name" value="Ser-Thr/Tyr_kinase_cat_dom"/>
</dbReference>
<dbReference type="FunFam" id="3.60.21.10:FF:000026">
    <property type="entry name" value="Serine/threonine-protein phosphatase"/>
    <property type="match status" value="1"/>
</dbReference>
<gene>
    <name evidence="18" type="ORF">M6B38_263230</name>
</gene>
<keyword evidence="8" id="KW-0418">Kinase</keyword>
<dbReference type="Pfam" id="PF00149">
    <property type="entry name" value="Metallophos"/>
    <property type="match status" value="1"/>
</dbReference>
<dbReference type="AlphaFoldDB" id="A0AAX6IBW6"/>
<accession>A0AAX6IBW6</accession>
<evidence type="ECO:0000256" key="7">
    <source>
        <dbReference type="ARBA" id="ARBA00022741"/>
    </source>
</evidence>
<dbReference type="SMART" id="SM00156">
    <property type="entry name" value="PP2Ac"/>
    <property type="match status" value="1"/>
</dbReference>
<name>A0AAX6IBW6_IRIPA</name>
<comment type="caution">
    <text evidence="18">The sequence shown here is derived from an EMBL/GenBank/DDBJ whole genome shotgun (WGS) entry which is preliminary data.</text>
</comment>
<dbReference type="GO" id="GO:0004674">
    <property type="term" value="F:protein serine/threonine kinase activity"/>
    <property type="evidence" value="ECO:0007669"/>
    <property type="project" value="UniProtKB-KW"/>
</dbReference>
<organism evidence="18 19">
    <name type="scientific">Iris pallida</name>
    <name type="common">Sweet iris</name>
    <dbReference type="NCBI Taxonomy" id="29817"/>
    <lineage>
        <taxon>Eukaryota</taxon>
        <taxon>Viridiplantae</taxon>
        <taxon>Streptophyta</taxon>
        <taxon>Embryophyta</taxon>
        <taxon>Tracheophyta</taxon>
        <taxon>Spermatophyta</taxon>
        <taxon>Magnoliopsida</taxon>
        <taxon>Liliopsida</taxon>
        <taxon>Asparagales</taxon>
        <taxon>Iridaceae</taxon>
        <taxon>Iridoideae</taxon>
        <taxon>Irideae</taxon>
        <taxon>Iris</taxon>
    </lineage>
</organism>
<dbReference type="InterPro" id="IPR031675">
    <property type="entry name" value="STPPase_N"/>
</dbReference>
<dbReference type="Gene3D" id="1.10.510.10">
    <property type="entry name" value="Transferase(Phosphotransferase) domain 1"/>
    <property type="match status" value="1"/>
</dbReference>
<dbReference type="PROSITE" id="PS00107">
    <property type="entry name" value="PROTEIN_KINASE_ATP"/>
    <property type="match status" value="1"/>
</dbReference>
<evidence type="ECO:0000256" key="6">
    <source>
        <dbReference type="ARBA" id="ARBA00022723"/>
    </source>
</evidence>
<dbReference type="PRINTS" id="PR00114">
    <property type="entry name" value="STPHPHTASE"/>
</dbReference>
<evidence type="ECO:0000256" key="16">
    <source>
        <dbReference type="SAM" id="MobiDB-lite"/>
    </source>
</evidence>
<dbReference type="EC" id="3.1.3.16" evidence="3"/>
<evidence type="ECO:0000256" key="1">
    <source>
        <dbReference type="ARBA" id="ARBA00001936"/>
    </source>
</evidence>
<keyword evidence="10 15" id="KW-0067">ATP-binding</keyword>
<dbReference type="PANTHER" id="PTHR11668">
    <property type="entry name" value="SERINE/THREONINE PROTEIN PHOSPHATASE"/>
    <property type="match status" value="1"/>
</dbReference>
<evidence type="ECO:0000256" key="2">
    <source>
        <dbReference type="ARBA" id="ARBA00005333"/>
    </source>
</evidence>
<dbReference type="PROSITE" id="PS50011">
    <property type="entry name" value="PROTEIN_KINASE_DOM"/>
    <property type="match status" value="1"/>
</dbReference>
<keyword evidence="9" id="KW-0378">Hydrolase</keyword>
<evidence type="ECO:0000256" key="3">
    <source>
        <dbReference type="ARBA" id="ARBA00013081"/>
    </source>
</evidence>
<comment type="catalytic activity">
    <reaction evidence="13">
        <text>O-phospho-L-seryl-[protein] + H2O = L-seryl-[protein] + phosphate</text>
        <dbReference type="Rhea" id="RHEA:20629"/>
        <dbReference type="Rhea" id="RHEA-COMP:9863"/>
        <dbReference type="Rhea" id="RHEA-COMP:11604"/>
        <dbReference type="ChEBI" id="CHEBI:15377"/>
        <dbReference type="ChEBI" id="CHEBI:29999"/>
        <dbReference type="ChEBI" id="CHEBI:43474"/>
        <dbReference type="ChEBI" id="CHEBI:83421"/>
        <dbReference type="EC" id="3.1.3.16"/>
    </reaction>
</comment>
<dbReference type="PROSITE" id="PS00108">
    <property type="entry name" value="PROTEIN_KINASE_ST"/>
    <property type="match status" value="1"/>
</dbReference>
<sequence length="651" mass="72871">MIDHIMEDAVVDDIIRRLRDDDRSARHNLLLSESEVRQLCMAASDIFLKQPILLQLSAPIMVCGDIHGQFSDLLRLFECVGFPPAANYIFLGNYVDYGKQSLETICLLLAYKIKFPENFFLLRGSHECASMNRIYGFYDECKRKLYVRTWKAFVHCFECLPVAALVEDKILCMHGGLSPDLDNLGQINRILRPTDVPDTGLLCDLIWSDPSTSVRGWGFNDRGVSYGPDKVSEFLQKHDLDLICRSHQVVEDGYEFFSTRQLVTIFSAPNFRGEFDNAGAVMRIDDALTCSFTILKVNFPSITTTNSRTRWPGVEDIKETSREICATTSQYESLNLSEGTSSTESSNLSGETFSAEISNPSKETSSVKVFSYSDIKRATNDLSESSKIGRGGYGSVHKGYLDNVEVAIKMLDSKSEQGPEEFIQELEVLGQMRHPNLVKLIGACFGLRCLVYEFLPNGSLEDCLKKRPRLLTWQMRTRIVYEICSALIFLHSNKPHPLVHGDIKPHNILLDVNFNSKLADFGLCRFLPEGTSAIAFLDTKPKGTLEYIDPVFLKTGILRARSDVYSFGITILRLLTGMEPLGIVKKVRAACEGESLMTMVDSTAGHWPTDVAGFLAQFGLDCCNKKKSSEVLKCIAADLEEILPHLEPAST</sequence>
<dbReference type="EMBL" id="JANAVB010002796">
    <property type="protein sequence ID" value="KAJ6850511.1"/>
    <property type="molecule type" value="Genomic_DNA"/>
</dbReference>
<evidence type="ECO:0000256" key="15">
    <source>
        <dbReference type="PROSITE-ProRule" id="PRU10141"/>
    </source>
</evidence>
<keyword evidence="7 15" id="KW-0547">Nucleotide-binding</keyword>
<dbReference type="Proteomes" id="UP001140949">
    <property type="component" value="Unassembled WGS sequence"/>
</dbReference>
<evidence type="ECO:0000256" key="13">
    <source>
        <dbReference type="ARBA" id="ARBA00047761"/>
    </source>
</evidence>
<evidence type="ECO:0000256" key="12">
    <source>
        <dbReference type="ARBA" id="ARBA00023211"/>
    </source>
</evidence>
<dbReference type="GO" id="GO:0004722">
    <property type="term" value="F:protein serine/threonine phosphatase activity"/>
    <property type="evidence" value="ECO:0007669"/>
    <property type="project" value="UniProtKB-EC"/>
</dbReference>
<dbReference type="InterPro" id="IPR000719">
    <property type="entry name" value="Prot_kinase_dom"/>
</dbReference>
<evidence type="ECO:0000256" key="11">
    <source>
        <dbReference type="ARBA" id="ARBA00022912"/>
    </source>
</evidence>
<dbReference type="InterPro" id="IPR011009">
    <property type="entry name" value="Kinase-like_dom_sf"/>
</dbReference>
<dbReference type="Pfam" id="PF16891">
    <property type="entry name" value="STPPase_N"/>
    <property type="match status" value="1"/>
</dbReference>
<keyword evidence="12" id="KW-0464">Manganese</keyword>
<dbReference type="FunFam" id="3.30.200.20:FF:000162">
    <property type="entry name" value="Adenine nucleotide alpha hydrolase-like domain kinase"/>
    <property type="match status" value="1"/>
</dbReference>
<dbReference type="SUPFAM" id="SSF56300">
    <property type="entry name" value="Metallo-dependent phosphatases"/>
    <property type="match status" value="1"/>
</dbReference>
<dbReference type="SMART" id="SM00220">
    <property type="entry name" value="S_TKc"/>
    <property type="match status" value="1"/>
</dbReference>
<dbReference type="InterPro" id="IPR008271">
    <property type="entry name" value="Ser/Thr_kinase_AS"/>
</dbReference>
<comment type="cofactor">
    <cofactor evidence="1">
        <name>Mn(2+)</name>
        <dbReference type="ChEBI" id="CHEBI:29035"/>
    </cofactor>
</comment>
<keyword evidence="19" id="KW-1185">Reference proteome</keyword>